<reference evidence="2" key="1">
    <citation type="submission" date="2014-03" db="EMBL/GenBank/DDBJ databases">
        <title>The Genome Sequence of Puccinia striiformis f. sp. tritici PST-78.</title>
        <authorList>
            <consortium name="The Broad Institute Genome Sequencing Platform"/>
            <person name="Cuomo C."/>
            <person name="Hulbert S."/>
            <person name="Chen X."/>
            <person name="Walker B."/>
            <person name="Young S.K."/>
            <person name="Zeng Q."/>
            <person name="Gargeya S."/>
            <person name="Fitzgerald M."/>
            <person name="Haas B."/>
            <person name="Abouelleil A."/>
            <person name="Alvarado L."/>
            <person name="Arachchi H.M."/>
            <person name="Berlin A.M."/>
            <person name="Chapman S.B."/>
            <person name="Goldberg J."/>
            <person name="Griggs A."/>
            <person name="Gujja S."/>
            <person name="Hansen M."/>
            <person name="Howarth C."/>
            <person name="Imamovic A."/>
            <person name="Larimer J."/>
            <person name="McCowan C."/>
            <person name="Montmayeur A."/>
            <person name="Murphy C."/>
            <person name="Neiman D."/>
            <person name="Pearson M."/>
            <person name="Priest M."/>
            <person name="Roberts A."/>
            <person name="Saif S."/>
            <person name="Shea T."/>
            <person name="Sisk P."/>
            <person name="Sykes S."/>
            <person name="Wortman J."/>
            <person name="Nusbaum C."/>
            <person name="Birren B."/>
        </authorList>
    </citation>
    <scope>NUCLEOTIDE SEQUENCE [LARGE SCALE GENOMIC DNA]</scope>
    <source>
        <strain evidence="2">race PST-78</strain>
    </source>
</reference>
<evidence type="ECO:0000313" key="2">
    <source>
        <dbReference type="Proteomes" id="UP000054564"/>
    </source>
</evidence>
<name>A0A0L0VA99_9BASI</name>
<dbReference type="PANTHER" id="PTHR33069">
    <property type="entry name" value="CHROMOSOME 7, WHOLE GENOME SHOTGUN SEQUENCE-RELATED"/>
    <property type="match status" value="1"/>
</dbReference>
<evidence type="ECO:0000313" key="1">
    <source>
        <dbReference type="EMBL" id="KNE96126.1"/>
    </source>
</evidence>
<keyword evidence="2" id="KW-1185">Reference proteome</keyword>
<gene>
    <name evidence="1" type="ORF">PSTG_10547</name>
</gene>
<comment type="caution">
    <text evidence="1">The sequence shown here is derived from an EMBL/GenBank/DDBJ whole genome shotgun (WGS) entry which is preliminary data.</text>
</comment>
<dbReference type="STRING" id="1165861.A0A0L0VA99"/>
<organism evidence="1 2">
    <name type="scientific">Puccinia striiformis f. sp. tritici PST-78</name>
    <dbReference type="NCBI Taxonomy" id="1165861"/>
    <lineage>
        <taxon>Eukaryota</taxon>
        <taxon>Fungi</taxon>
        <taxon>Dikarya</taxon>
        <taxon>Basidiomycota</taxon>
        <taxon>Pucciniomycotina</taxon>
        <taxon>Pucciniomycetes</taxon>
        <taxon>Pucciniales</taxon>
        <taxon>Pucciniaceae</taxon>
        <taxon>Puccinia</taxon>
    </lineage>
</organism>
<proteinExistence type="predicted"/>
<dbReference type="OrthoDB" id="10650084at2759"/>
<accession>A0A0L0VA99</accession>
<dbReference type="Proteomes" id="UP000054564">
    <property type="component" value="Unassembled WGS sequence"/>
</dbReference>
<dbReference type="EMBL" id="AJIL01000086">
    <property type="protein sequence ID" value="KNE96126.1"/>
    <property type="molecule type" value="Genomic_DNA"/>
</dbReference>
<sequence length="553" mass="63156">MSGHTGTVGRRVKASCLTKLDDKTEEAYQENFRKTVHNLYRPVDLSCSPPSSYDERHQIPINDNINELRQINLPELSKKVKSLYLSMDPRKSKDDPNSWYKTIINNVTKIAKVLDSVEVSLADIWHYDPSSVSRERLLYIKASQTQIRLEDLQAAKLSPFLLACRDFFDDVSIVNVSIHDNRAIIKKWRKNGKLASLLIDDINTTIEWLAKSNLDVAKQEWHKTVEQIEDLLTSLTTHRNQIYQNFGEVYRSTSKDRHTILKATGIELVQLSVSVLESCRVYFTKLSGSASSQPLFFNRPLTEIEVKRLNKFERQNRLIGDQIKSIVDKLRSPTINPREVLDGTNALVRSMIKSQHKLRKYWNSTLLTDDIETDDEAIKKAFEWLDRWGTAFFLATGKLMKATGLPFTWPSFDQGLDSSAEKLDYCGCECGSDCGCAPELGSRPAIDGVDSLDSVVRFGPEGGRVYQKAFVKFFIPKSHLEGLPSAVEYDNKDFFQGVAQLRYYTGNCNQDQIHTNMAPGKTNAVTLQTLMNFIRMKLIKRIGFFWIDFILHD</sequence>
<protein>
    <submittedName>
        <fullName evidence="1">Uncharacterized protein</fullName>
    </submittedName>
</protein>
<dbReference type="AlphaFoldDB" id="A0A0L0VA99"/>
<dbReference type="PANTHER" id="PTHR33069:SF3">
    <property type="entry name" value="DYNEIN HEAVY CHAIN TAIL DOMAIN-CONTAINING PROTEIN"/>
    <property type="match status" value="1"/>
</dbReference>